<sequence length="190" mass="20716">MRVGAGIILSVLSSSVLAAVIPNDDSHGILLVRRTVGLENKDVSWKRNNADEVRSVPSSSGSTQKSLTKAVVKLQNTEKGYTKEHLGDVVRAFSNLTKHPRNVIRELGIILESILQMLDSGEVTFKGKNSSKFATFKSRVQKRLRFKKTSSTGVPPNPESSSQEPSDGDTSDQREPNQGRSKLIGLETSV</sequence>
<name>A0ABQ8FA72_9FUNG</name>
<evidence type="ECO:0000256" key="2">
    <source>
        <dbReference type="SAM" id="SignalP"/>
    </source>
</evidence>
<feature type="region of interest" description="Disordered" evidence="1">
    <location>
        <begin position="145"/>
        <end position="190"/>
    </location>
</feature>
<dbReference type="Proteomes" id="UP001648503">
    <property type="component" value="Unassembled WGS sequence"/>
</dbReference>
<feature type="chain" id="PRO_5046890515" evidence="2">
    <location>
        <begin position="19"/>
        <end position="190"/>
    </location>
</feature>
<comment type="caution">
    <text evidence="3">The sequence shown here is derived from an EMBL/GenBank/DDBJ whole genome shotgun (WGS) entry which is preliminary data.</text>
</comment>
<proteinExistence type="predicted"/>
<keyword evidence="4" id="KW-1185">Reference proteome</keyword>
<dbReference type="EMBL" id="JAFCIX010000330">
    <property type="protein sequence ID" value="KAH6594768.1"/>
    <property type="molecule type" value="Genomic_DNA"/>
</dbReference>
<evidence type="ECO:0000313" key="4">
    <source>
        <dbReference type="Proteomes" id="UP001648503"/>
    </source>
</evidence>
<reference evidence="3 4" key="1">
    <citation type="submission" date="2021-02" db="EMBL/GenBank/DDBJ databases">
        <title>Variation within the Batrachochytrium salamandrivorans European outbreak.</title>
        <authorList>
            <person name="Kelly M."/>
            <person name="Pasmans F."/>
            <person name="Shea T.P."/>
            <person name="Munoz J.F."/>
            <person name="Carranza S."/>
            <person name="Cuomo C.A."/>
            <person name="Martel A."/>
        </authorList>
    </citation>
    <scope>NUCLEOTIDE SEQUENCE [LARGE SCALE GENOMIC DNA]</scope>
    <source>
        <strain evidence="3 4">AMFP18/2</strain>
    </source>
</reference>
<protein>
    <submittedName>
        <fullName evidence="3">Uncharacterized protein</fullName>
    </submittedName>
</protein>
<accession>A0ABQ8FA72</accession>
<gene>
    <name evidence="3" type="ORF">BASA50_006443</name>
</gene>
<keyword evidence="2" id="KW-0732">Signal</keyword>
<organism evidence="3 4">
    <name type="scientific">Batrachochytrium salamandrivorans</name>
    <dbReference type="NCBI Taxonomy" id="1357716"/>
    <lineage>
        <taxon>Eukaryota</taxon>
        <taxon>Fungi</taxon>
        <taxon>Fungi incertae sedis</taxon>
        <taxon>Chytridiomycota</taxon>
        <taxon>Chytridiomycota incertae sedis</taxon>
        <taxon>Chytridiomycetes</taxon>
        <taxon>Rhizophydiales</taxon>
        <taxon>Rhizophydiales incertae sedis</taxon>
        <taxon>Batrachochytrium</taxon>
    </lineage>
</organism>
<evidence type="ECO:0000313" key="3">
    <source>
        <dbReference type="EMBL" id="KAH6594768.1"/>
    </source>
</evidence>
<evidence type="ECO:0000256" key="1">
    <source>
        <dbReference type="SAM" id="MobiDB-lite"/>
    </source>
</evidence>
<feature type="signal peptide" evidence="2">
    <location>
        <begin position="1"/>
        <end position="18"/>
    </location>
</feature>